<gene>
    <name evidence="3" type="ORF">NP233_g9988</name>
</gene>
<name>A0AAD5VQ14_9AGAR</name>
<organism evidence="3 4">
    <name type="scientific">Leucocoprinus birnbaumii</name>
    <dbReference type="NCBI Taxonomy" id="56174"/>
    <lineage>
        <taxon>Eukaryota</taxon>
        <taxon>Fungi</taxon>
        <taxon>Dikarya</taxon>
        <taxon>Basidiomycota</taxon>
        <taxon>Agaricomycotina</taxon>
        <taxon>Agaricomycetes</taxon>
        <taxon>Agaricomycetidae</taxon>
        <taxon>Agaricales</taxon>
        <taxon>Agaricineae</taxon>
        <taxon>Agaricaceae</taxon>
        <taxon>Leucocoprinus</taxon>
    </lineage>
</organism>
<evidence type="ECO:0000313" key="3">
    <source>
        <dbReference type="EMBL" id="KAJ3561775.1"/>
    </source>
</evidence>
<comment type="caution">
    <text evidence="3">The sequence shown here is derived from an EMBL/GenBank/DDBJ whole genome shotgun (WGS) entry which is preliminary data.</text>
</comment>
<proteinExistence type="predicted"/>
<dbReference type="EMBL" id="JANIEX010000955">
    <property type="protein sequence ID" value="KAJ3561775.1"/>
    <property type="molecule type" value="Genomic_DNA"/>
</dbReference>
<feature type="region of interest" description="Disordered" evidence="1">
    <location>
        <begin position="514"/>
        <end position="533"/>
    </location>
</feature>
<evidence type="ECO:0000313" key="4">
    <source>
        <dbReference type="Proteomes" id="UP001213000"/>
    </source>
</evidence>
<reference evidence="3" key="1">
    <citation type="submission" date="2022-07" db="EMBL/GenBank/DDBJ databases">
        <title>Genome Sequence of Leucocoprinus birnbaumii.</title>
        <authorList>
            <person name="Buettner E."/>
        </authorList>
    </citation>
    <scope>NUCLEOTIDE SEQUENCE</scope>
    <source>
        <strain evidence="3">VT141</strain>
    </source>
</reference>
<feature type="domain" description="CHAT" evidence="2">
    <location>
        <begin position="1218"/>
        <end position="1498"/>
    </location>
</feature>
<feature type="region of interest" description="Disordered" evidence="1">
    <location>
        <begin position="548"/>
        <end position="569"/>
    </location>
</feature>
<keyword evidence="4" id="KW-1185">Reference proteome</keyword>
<sequence length="1499" mass="168706">MDDDAELEQLARDMASIKVELFENSLKLVSLRAEDLAKVDFVISDRRECIQEYQHALALAGNDWLTGELALTLAQHLLFRFHGAQRKESNDLQEAKDLEVIISRHNHNINNESHEHHYHWQLYKQHTARADLMVAFQKMETRLIQLRIHQVAQSLLSSHQIEAFILLMDEKIEPERLARDVASVKVRLFVDSNDTPRTQDALILGQRRSIELHRHARTFVRRDKRVYGNIALSLAVLLVSRFATAGREISDLQEAKELEVIISRNNCDINSEGHDDYHKWQKYKWLIARADLMVTFRKLETQLAQLEAHQAQPLDLSHQTQTSALPRIKPNITTPKPNAQVPYLSKTTNSLVVVTDTDHNLLPSPSQLDSPQPTSLSSIPSSETPTVDLSMKALFNASDETEIRDYAIYCQVLAQFYFSRYRMVNSALDLEEAVEYSVTAYQLFADIADVSLSLMSRTMAILLACLPGYLGEFPQLPRVTVMETFEELTNRFSETTQTFALGLAHQAETKTSVLPHTKPPFATSEPDAPGTALSDAMDSIAVTDADHDRCPSPAQLDSSQSRSTTPLPTILSNEISRMDSSMKALLDANDETDITMYAVHCHVLAQCFFSRYQLEKEVLDLEEAAEYSVTAFWLFADTDGMFLQIGLTLPRIITYLTEYLSVYRHASFLPLPSINILETLATLIDDSDFGPQEPYEWRLDLGLAFFKVYSKTKSPLHAEMAITQYGKAFECQLPTSDLGELWVERRCVAHLHLATMLTDRYGHSGDSSDIDITFNNLRSIKAQISDPAVQAKLGPVFHPAVEACEGRAFRARFFRQPDAASLEDQKRVILSYQSLTPESRYSISPMGYVMGEKLLLSYSESHRKTDLIQSIQYFEEQILQDPHPPRIVFLKLADAYAMRSADGDQLRAFQCFQAVAEEDRRNPRHARETDEYTSEMMPRTREEYRRCANRPFQGPSTQFRWAHIWGHAVLEQDHPDCVEAFRLAASVLPEVQAADIGNKIEEAHKTIRDTQAFGGYAAAAAVKFATASLAVEWLELGMAVTTRQIYHLRLDVGDLETRHPDHFETLKRLSEELRQLSGGLVPTSGSSAFVGANKRKARQAYESNLKEIRRKPGMKDFLRPLRFPQIAEVACHGPVILLSCDDITEKTYAFIILNPSRTEPIALPLPRASYEDLAKIGDNLRKLVFGLRLHHRSSEGHTEQLERGGRVSERKGPDFETVLEEIWMRVVKPVFDELEKNDIKLGRVWWCPSAMWNGFPLHAAAPVDCPYISSYTYGLEILLNARARLENASFEQSASSKSQLSVVGMGVYPGRPYLTLPSVSREVQILSDLMEGNTGIAIHKIENDEASVDAVLSALKSSQFVHLACHGTQDLEEPLDSHLALTDGKLELRKILVEDLRSADFAFLSACQTATSGANILLNESLHLAGGFVAAGFKGVIGTFWRISDDDAPGVVRDVYEAMKVEGGLDITLAAEGLDRAVKRMRKEGVPAHRWVPFVHVGV</sequence>
<evidence type="ECO:0000256" key="1">
    <source>
        <dbReference type="SAM" id="MobiDB-lite"/>
    </source>
</evidence>
<evidence type="ECO:0000259" key="2">
    <source>
        <dbReference type="Pfam" id="PF12770"/>
    </source>
</evidence>
<accession>A0AAD5VQ14</accession>
<dbReference type="InterPro" id="IPR024983">
    <property type="entry name" value="CHAT_dom"/>
</dbReference>
<feature type="region of interest" description="Disordered" evidence="1">
    <location>
        <begin position="362"/>
        <end position="384"/>
    </location>
</feature>
<protein>
    <recommendedName>
        <fullName evidence="2">CHAT domain-containing protein</fullName>
    </recommendedName>
</protein>
<feature type="compositionally biased region" description="Low complexity" evidence="1">
    <location>
        <begin position="362"/>
        <end position="378"/>
    </location>
</feature>
<dbReference type="Pfam" id="PF12770">
    <property type="entry name" value="CHAT"/>
    <property type="match status" value="1"/>
</dbReference>
<feature type="compositionally biased region" description="Polar residues" evidence="1">
    <location>
        <begin position="555"/>
        <end position="569"/>
    </location>
</feature>
<dbReference type="Proteomes" id="UP001213000">
    <property type="component" value="Unassembled WGS sequence"/>
</dbReference>